<evidence type="ECO:0000256" key="1">
    <source>
        <dbReference type="SAM" id="MobiDB-lite"/>
    </source>
</evidence>
<dbReference type="PRINTS" id="PR00364">
    <property type="entry name" value="DISEASERSIST"/>
</dbReference>
<dbReference type="Proteomes" id="UP000295680">
    <property type="component" value="Unassembled WGS sequence"/>
</dbReference>
<feature type="region of interest" description="Disordered" evidence="1">
    <location>
        <begin position="266"/>
        <end position="287"/>
    </location>
</feature>
<dbReference type="SUPFAM" id="SSF52540">
    <property type="entry name" value="P-loop containing nucleoside triphosphate hydrolases"/>
    <property type="match status" value="1"/>
</dbReference>
<comment type="caution">
    <text evidence="2">The sequence shown here is derived from an EMBL/GenBank/DDBJ whole genome shotgun (WGS) entry which is preliminary data.</text>
</comment>
<protein>
    <submittedName>
        <fullName evidence="2">NB-ARC domain-containing protein</fullName>
    </submittedName>
</protein>
<dbReference type="GO" id="GO:0043531">
    <property type="term" value="F:ADP binding"/>
    <property type="evidence" value="ECO:0007669"/>
    <property type="project" value="InterPro"/>
</dbReference>
<reference evidence="2 3" key="1">
    <citation type="submission" date="2019-03" db="EMBL/GenBank/DDBJ databases">
        <title>Genomic Encyclopedia of Type Strains, Phase IV (KMG-IV): sequencing the most valuable type-strain genomes for metagenomic binning, comparative biology and taxonomic classification.</title>
        <authorList>
            <person name="Goeker M."/>
        </authorList>
    </citation>
    <scope>NUCLEOTIDE SEQUENCE [LARGE SCALE GENOMIC DNA]</scope>
    <source>
        <strain evidence="2 3">DSM 45934</strain>
    </source>
</reference>
<dbReference type="InterPro" id="IPR027417">
    <property type="entry name" value="P-loop_NTPase"/>
</dbReference>
<organism evidence="2 3">
    <name type="scientific">Actinocrispum wychmicini</name>
    <dbReference type="NCBI Taxonomy" id="1213861"/>
    <lineage>
        <taxon>Bacteria</taxon>
        <taxon>Bacillati</taxon>
        <taxon>Actinomycetota</taxon>
        <taxon>Actinomycetes</taxon>
        <taxon>Pseudonocardiales</taxon>
        <taxon>Pseudonocardiaceae</taxon>
        <taxon>Actinocrispum</taxon>
    </lineage>
</organism>
<accession>A0A4R2JR37</accession>
<dbReference type="PANTHER" id="PTHR47691:SF3">
    <property type="entry name" value="HTH-TYPE TRANSCRIPTIONAL REGULATOR RV0890C-RELATED"/>
    <property type="match status" value="1"/>
</dbReference>
<dbReference type="AlphaFoldDB" id="A0A4R2JR37"/>
<proteinExistence type="predicted"/>
<keyword evidence="3" id="KW-1185">Reference proteome</keyword>
<gene>
    <name evidence="2" type="ORF">EV192_10271</name>
</gene>
<name>A0A4R2JR37_9PSEU</name>
<sequence length="287" mass="30804">MVRVDDPDQVPRPNPAFVNRVDELALLDQLVPRRPGVDSQLAVVTGLVGVGKSAMVYTWVARQREHFPDGRLYVDFAALRTPDGTAVGDGLADVLRSLGVAESTIPTSLAARTNLYRSTISTRRCVVMLDDVTEPAHVRPFLPNSGGSVVVATSNGRLVELELDGAMPVELEPLADDDAVELLRRHCGDGRVDADPAASIALARLCSGLPIALRVAVARLLRRPHLPVAALVAELTDDDRRLGGLSVGGRHDSIADLQRAPRRRLPCRLRRPLQRSPTSPVAGTAGT</sequence>
<dbReference type="EMBL" id="SLWS01000002">
    <property type="protein sequence ID" value="TCO61934.1"/>
    <property type="molecule type" value="Genomic_DNA"/>
</dbReference>
<dbReference type="PANTHER" id="PTHR47691">
    <property type="entry name" value="REGULATOR-RELATED"/>
    <property type="match status" value="1"/>
</dbReference>
<evidence type="ECO:0000313" key="2">
    <source>
        <dbReference type="EMBL" id="TCO61934.1"/>
    </source>
</evidence>
<dbReference type="Gene3D" id="3.40.50.300">
    <property type="entry name" value="P-loop containing nucleotide triphosphate hydrolases"/>
    <property type="match status" value="1"/>
</dbReference>
<evidence type="ECO:0000313" key="3">
    <source>
        <dbReference type="Proteomes" id="UP000295680"/>
    </source>
</evidence>